<gene>
    <name evidence="1" type="ORF">EYW47_14895</name>
</gene>
<dbReference type="EMBL" id="SMRP01000006">
    <property type="protein sequence ID" value="TDG23217.1"/>
    <property type="molecule type" value="Genomic_DNA"/>
</dbReference>
<organism evidence="1 2">
    <name type="scientific">Paraburkholderia silviterrae</name>
    <dbReference type="NCBI Taxonomy" id="2528715"/>
    <lineage>
        <taxon>Bacteria</taxon>
        <taxon>Pseudomonadati</taxon>
        <taxon>Pseudomonadota</taxon>
        <taxon>Betaproteobacteria</taxon>
        <taxon>Burkholderiales</taxon>
        <taxon>Burkholderiaceae</taxon>
        <taxon>Paraburkholderia</taxon>
    </lineage>
</organism>
<accession>A0A4R5M9C3</accession>
<evidence type="ECO:0000313" key="1">
    <source>
        <dbReference type="EMBL" id="TDG23217.1"/>
    </source>
</evidence>
<reference evidence="1 2" key="1">
    <citation type="submission" date="2019-03" db="EMBL/GenBank/DDBJ databases">
        <title>Paraburkholderia sp. 4M-K11, isolated from subtropical forest soil.</title>
        <authorList>
            <person name="Gao Z.-H."/>
            <person name="Qiu L.-H."/>
        </authorList>
    </citation>
    <scope>NUCLEOTIDE SEQUENCE [LARGE SCALE GENOMIC DNA]</scope>
    <source>
        <strain evidence="1 2">4M-K11</strain>
    </source>
</reference>
<dbReference type="OrthoDB" id="9131957at2"/>
<dbReference type="InterPro" id="IPR019289">
    <property type="entry name" value="Phage_tail_E/E"/>
</dbReference>
<dbReference type="Pfam" id="PF10109">
    <property type="entry name" value="Phage_TAC_7"/>
    <property type="match status" value="1"/>
</dbReference>
<name>A0A4R5M9C3_9BURK</name>
<protein>
    <submittedName>
        <fullName evidence="1">Phage tail assembly protein</fullName>
    </submittedName>
</protein>
<dbReference type="AlphaFoldDB" id="A0A4R5M9C3"/>
<comment type="caution">
    <text evidence="1">The sequence shown here is derived from an EMBL/GenBank/DDBJ whole genome shotgun (WGS) entry which is preliminary data.</text>
</comment>
<dbReference type="Proteomes" id="UP000295722">
    <property type="component" value="Unassembled WGS sequence"/>
</dbReference>
<keyword evidence="2" id="KW-1185">Reference proteome</keyword>
<evidence type="ECO:0000313" key="2">
    <source>
        <dbReference type="Proteomes" id="UP000295722"/>
    </source>
</evidence>
<dbReference type="RefSeq" id="WP_133195588.1">
    <property type="nucleotide sequence ID" value="NZ_JBHUCW010000009.1"/>
</dbReference>
<sequence>MSDANVSDAPNFTKMKREELPLDFTLTLLKPIKFGKGDNSEIHTRIELHEPTLDQFDEFSQMARKKGEITALKHFIAEVSDTPYPIIGLMGGRDMMLAQEYLLAFFRGSQTTGDTSPE</sequence>
<proteinExistence type="predicted"/>